<evidence type="ECO:0008006" key="3">
    <source>
        <dbReference type="Google" id="ProtNLM"/>
    </source>
</evidence>
<evidence type="ECO:0000313" key="2">
    <source>
        <dbReference type="Proteomes" id="UP000226092"/>
    </source>
</evidence>
<organism evidence="1 2">
    <name type="scientific">Aeromonas phage AS-zj</name>
    <dbReference type="NCBI Taxonomy" id="2024208"/>
    <lineage>
        <taxon>Viruses</taxon>
        <taxon>Duplodnaviria</taxon>
        <taxon>Heunggongvirae</taxon>
        <taxon>Uroviricota</taxon>
        <taxon>Caudoviricetes</taxon>
        <taxon>Pantevenvirales</taxon>
        <taxon>Straboviridae</taxon>
        <taxon>Emmerichvirinae</taxon>
        <taxon>Ceceduovirus</taxon>
        <taxon>Ceceduovirus aszj</taxon>
    </lineage>
</organism>
<accession>A0A223LDI8</accession>
<proteinExistence type="predicted"/>
<dbReference type="RefSeq" id="YP_009834555.1">
    <property type="nucleotide sequence ID" value="NC_048673.1"/>
</dbReference>
<dbReference type="Proteomes" id="UP000226092">
    <property type="component" value="Segment"/>
</dbReference>
<evidence type="ECO:0000313" key="1">
    <source>
        <dbReference type="EMBL" id="ASU00297.1"/>
    </source>
</evidence>
<name>A0A223LDI8_9CAUD</name>
<dbReference type="EMBL" id="MF448340">
    <property type="protein sequence ID" value="ASU00297.1"/>
    <property type="molecule type" value="Genomic_DNA"/>
</dbReference>
<keyword evidence="2" id="KW-1185">Reference proteome</keyword>
<dbReference type="GeneID" id="55604622"/>
<protein>
    <recommendedName>
        <fullName evidence="3">Lipoprotein</fullName>
    </recommendedName>
</protein>
<dbReference type="KEGG" id="vg:55604622"/>
<sequence>MKHVLIALVALFVLVGCKKEVSEVSFVDTVTVTKFVKKHSDSQRVSVTTSEGIEMNNHVVSQKGTNCLGCYAKAGDKLEVTVKKTTYEDGSVHYSFNKSEMKTALKLNRRNNYAN</sequence>
<reference evidence="1 2" key="1">
    <citation type="submission" date="2017-07" db="EMBL/GenBank/DDBJ databases">
        <title>In vitro design and evaluation of phage cocktails against multidrug-resistant Aeromonas salmonicida.</title>
        <authorList>
            <person name="Chen L."/>
            <person name="Yuan S."/>
            <person name="Ma Y."/>
        </authorList>
    </citation>
    <scope>NUCLEOTIDE SEQUENCE [LARGE SCALE GENOMIC DNA]</scope>
</reference>
<dbReference type="PROSITE" id="PS51257">
    <property type="entry name" value="PROKAR_LIPOPROTEIN"/>
    <property type="match status" value="1"/>
</dbReference>